<sequence>MDIEKRIEELEKTLMRLESRYSQSNPVDVLAMRALKREIKRLNEELVAGKKAVKN</sequence>
<dbReference type="AlphaFoldDB" id="A0A6C0LS02"/>
<dbReference type="EMBL" id="MN740535">
    <property type="protein sequence ID" value="QHU32042.1"/>
    <property type="molecule type" value="Genomic_DNA"/>
</dbReference>
<proteinExistence type="predicted"/>
<evidence type="ECO:0000313" key="1">
    <source>
        <dbReference type="EMBL" id="QHU32042.1"/>
    </source>
</evidence>
<organism evidence="1">
    <name type="scientific">viral metagenome</name>
    <dbReference type="NCBI Taxonomy" id="1070528"/>
    <lineage>
        <taxon>unclassified sequences</taxon>
        <taxon>metagenomes</taxon>
        <taxon>organismal metagenomes</taxon>
    </lineage>
</organism>
<name>A0A6C0LS02_9ZZZZ</name>
<reference evidence="1" key="1">
    <citation type="journal article" date="2020" name="Nature">
        <title>Giant virus diversity and host interactions through global metagenomics.</title>
        <authorList>
            <person name="Schulz F."/>
            <person name="Roux S."/>
            <person name="Paez-Espino D."/>
            <person name="Jungbluth S."/>
            <person name="Walsh D.A."/>
            <person name="Denef V.J."/>
            <person name="McMahon K.D."/>
            <person name="Konstantinidis K.T."/>
            <person name="Eloe-Fadrosh E.A."/>
            <person name="Kyrpides N.C."/>
            <person name="Woyke T."/>
        </authorList>
    </citation>
    <scope>NUCLEOTIDE SEQUENCE</scope>
    <source>
        <strain evidence="1">GVMAG-M-3300027963-41</strain>
    </source>
</reference>
<protein>
    <submittedName>
        <fullName evidence="1">Uncharacterized protein</fullName>
    </submittedName>
</protein>
<accession>A0A6C0LS02</accession>